<reference evidence="8 9" key="1">
    <citation type="journal article" date="2020" name="Microbiol. Resour. Announc.">
        <title>Draft Genome Sequence of a Cladosporium Species Isolated from the Mesophotic Ascidian Didemnum maculosum.</title>
        <authorList>
            <person name="Gioti A."/>
            <person name="Siaperas R."/>
            <person name="Nikolaivits E."/>
            <person name="Le Goff G."/>
            <person name="Ouazzani J."/>
            <person name="Kotoulas G."/>
            <person name="Topakas E."/>
        </authorList>
    </citation>
    <scope>NUCLEOTIDE SEQUENCE [LARGE SCALE GENOMIC DNA]</scope>
    <source>
        <strain evidence="8 9">TM138-S3</strain>
    </source>
</reference>
<dbReference type="GO" id="GO:0030246">
    <property type="term" value="F:carbohydrate binding"/>
    <property type="evidence" value="ECO:0007669"/>
    <property type="project" value="InterPro"/>
</dbReference>
<evidence type="ECO:0000313" key="8">
    <source>
        <dbReference type="EMBL" id="KAL1590126.1"/>
    </source>
</evidence>
<evidence type="ECO:0000256" key="6">
    <source>
        <dbReference type="ARBA" id="ARBA00032230"/>
    </source>
</evidence>
<dbReference type="GO" id="GO:0005990">
    <property type="term" value="P:lactose catabolic process"/>
    <property type="evidence" value="ECO:0007669"/>
    <property type="project" value="TreeGrafter"/>
</dbReference>
<dbReference type="Proteomes" id="UP000803884">
    <property type="component" value="Unassembled WGS sequence"/>
</dbReference>
<evidence type="ECO:0000259" key="7">
    <source>
        <dbReference type="SMART" id="SM01038"/>
    </source>
</evidence>
<organism evidence="8 9">
    <name type="scientific">Cladosporium halotolerans</name>
    <dbReference type="NCBI Taxonomy" id="1052096"/>
    <lineage>
        <taxon>Eukaryota</taxon>
        <taxon>Fungi</taxon>
        <taxon>Dikarya</taxon>
        <taxon>Ascomycota</taxon>
        <taxon>Pezizomycotina</taxon>
        <taxon>Dothideomycetes</taxon>
        <taxon>Dothideomycetidae</taxon>
        <taxon>Cladosporiales</taxon>
        <taxon>Cladosporiaceae</taxon>
        <taxon>Cladosporium</taxon>
    </lineage>
</organism>
<dbReference type="FunFam" id="3.20.20.80:FF:000018">
    <property type="entry name" value="Beta-galactosidase"/>
    <property type="match status" value="1"/>
</dbReference>
<dbReference type="Gene3D" id="2.60.120.260">
    <property type="entry name" value="Galactose-binding domain-like"/>
    <property type="match status" value="1"/>
</dbReference>
<dbReference type="PRINTS" id="PR00132">
    <property type="entry name" value="GLHYDRLASE2"/>
</dbReference>
<dbReference type="Pfam" id="PF02837">
    <property type="entry name" value="Glyco_hydro_2_N"/>
    <property type="match status" value="1"/>
</dbReference>
<dbReference type="InterPro" id="IPR004199">
    <property type="entry name" value="B-gal_small/dom_5"/>
</dbReference>
<dbReference type="Pfam" id="PF02929">
    <property type="entry name" value="Bgal_small_N"/>
    <property type="match status" value="1"/>
</dbReference>
<dbReference type="Pfam" id="PF02836">
    <property type="entry name" value="Glyco_hydro_2_C"/>
    <property type="match status" value="1"/>
</dbReference>
<dbReference type="InterPro" id="IPR032312">
    <property type="entry name" value="LacZ_4"/>
</dbReference>
<dbReference type="EMBL" id="JAAQHG020000003">
    <property type="protein sequence ID" value="KAL1590126.1"/>
    <property type="molecule type" value="Genomic_DNA"/>
</dbReference>
<evidence type="ECO:0000256" key="5">
    <source>
        <dbReference type="ARBA" id="ARBA00023295"/>
    </source>
</evidence>
<dbReference type="InterPro" id="IPR008979">
    <property type="entry name" value="Galactose-bd-like_sf"/>
</dbReference>
<gene>
    <name evidence="8" type="ORF">WHR41_01268</name>
</gene>
<comment type="caution">
    <text evidence="8">The sequence shown here is derived from an EMBL/GenBank/DDBJ whole genome shotgun (WGS) entry which is preliminary data.</text>
</comment>
<proteinExistence type="inferred from homology"/>
<dbReference type="AlphaFoldDB" id="A0AB34L1R8"/>
<dbReference type="InterPro" id="IPR011013">
    <property type="entry name" value="Gal_mutarotase_sf_dom"/>
</dbReference>
<dbReference type="GO" id="GO:0009341">
    <property type="term" value="C:beta-galactosidase complex"/>
    <property type="evidence" value="ECO:0007669"/>
    <property type="project" value="InterPro"/>
</dbReference>
<keyword evidence="4" id="KW-0378">Hydrolase</keyword>
<dbReference type="InterPro" id="IPR017853">
    <property type="entry name" value="GH"/>
</dbReference>
<comment type="similarity">
    <text evidence="2">Belongs to the glycosyl hydrolase 2 family.</text>
</comment>
<dbReference type="GO" id="GO:0004565">
    <property type="term" value="F:beta-galactosidase activity"/>
    <property type="evidence" value="ECO:0007669"/>
    <property type="project" value="UniProtKB-EC"/>
</dbReference>
<dbReference type="InterPro" id="IPR006102">
    <property type="entry name" value="Ig-like_GH2"/>
</dbReference>
<evidence type="ECO:0000313" key="9">
    <source>
        <dbReference type="Proteomes" id="UP000803884"/>
    </source>
</evidence>
<dbReference type="InterPro" id="IPR013783">
    <property type="entry name" value="Ig-like_fold"/>
</dbReference>
<dbReference type="InterPro" id="IPR014718">
    <property type="entry name" value="GH-type_carb-bd"/>
</dbReference>
<dbReference type="SUPFAM" id="SSF74650">
    <property type="entry name" value="Galactose mutarotase-like"/>
    <property type="match status" value="1"/>
</dbReference>
<dbReference type="SUPFAM" id="SSF51445">
    <property type="entry name" value="(Trans)glycosidases"/>
    <property type="match status" value="1"/>
</dbReference>
<keyword evidence="5" id="KW-0326">Glycosidase</keyword>
<comment type="catalytic activity">
    <reaction evidence="1">
        <text>Hydrolysis of terminal non-reducing beta-D-galactose residues in beta-D-galactosides.</text>
        <dbReference type="EC" id="3.2.1.23"/>
    </reaction>
</comment>
<dbReference type="PANTHER" id="PTHR46323">
    <property type="entry name" value="BETA-GALACTOSIDASE"/>
    <property type="match status" value="1"/>
</dbReference>
<dbReference type="InterPro" id="IPR036156">
    <property type="entry name" value="Beta-gal/glucu_dom_sf"/>
</dbReference>
<evidence type="ECO:0000256" key="1">
    <source>
        <dbReference type="ARBA" id="ARBA00001412"/>
    </source>
</evidence>
<dbReference type="Gene3D" id="2.60.40.10">
    <property type="entry name" value="Immunoglobulins"/>
    <property type="match status" value="2"/>
</dbReference>
<evidence type="ECO:0000256" key="4">
    <source>
        <dbReference type="ARBA" id="ARBA00022801"/>
    </source>
</evidence>
<dbReference type="SUPFAM" id="SSF49785">
    <property type="entry name" value="Galactose-binding domain-like"/>
    <property type="match status" value="1"/>
</dbReference>
<name>A0AB34L1R8_9PEZI</name>
<dbReference type="InterPro" id="IPR006104">
    <property type="entry name" value="Glyco_hydro_2_N"/>
</dbReference>
<dbReference type="Pfam" id="PF16353">
    <property type="entry name" value="LacZ_4"/>
    <property type="match status" value="1"/>
</dbReference>
<dbReference type="GeneID" id="96002712"/>
<dbReference type="EC" id="3.2.1.23" evidence="3"/>
<protein>
    <recommendedName>
        <fullName evidence="3">beta-galactosidase</fullName>
        <ecNumber evidence="3">3.2.1.23</ecNumber>
    </recommendedName>
    <alternativeName>
        <fullName evidence="6">Lactase</fullName>
    </alternativeName>
</protein>
<dbReference type="SUPFAM" id="SSF49303">
    <property type="entry name" value="beta-Galactosidase/glucuronidase domain"/>
    <property type="match status" value="2"/>
</dbReference>
<dbReference type="InterPro" id="IPR006103">
    <property type="entry name" value="Glyco_hydro_2_cat"/>
</dbReference>
<dbReference type="Gene3D" id="2.70.98.10">
    <property type="match status" value="1"/>
</dbReference>
<evidence type="ECO:0000256" key="3">
    <source>
        <dbReference type="ARBA" id="ARBA00012756"/>
    </source>
</evidence>
<dbReference type="InterPro" id="IPR006101">
    <property type="entry name" value="Glyco_hydro_2"/>
</dbReference>
<dbReference type="Pfam" id="PF00703">
    <property type="entry name" value="Glyco_hydro_2"/>
    <property type="match status" value="1"/>
</dbReference>
<accession>A0AB34L1R8</accession>
<dbReference type="SMART" id="SM01038">
    <property type="entry name" value="Bgal_small_N"/>
    <property type="match status" value="1"/>
</dbReference>
<sequence>MASFPEEKPDWANLSVLHRNTLPPRADFKIYNTEKDALTRDESKARVHSLSGTWKFHLAQSPFEAPEEFQAAGFDTSKWSDIPVPSMWQLQGFGKGPIYTNVAFPFAVNPPNPPFDENECGSYLTSFTVPKQLENDQLRLRFEGVDSAYHVWVNGQQIGYHQGSRNPAEFDITAHVKLDEENLLAVRVYQYSDASYIEDQDQWRMSGIFRDVFLLGFPKAVRIEDVSVQTVFDEKYEDATLKVQVDVEGSGAVDLKLLDAEHKTVSNSKADVSGGKVSFSLAVSKPHKWTAETPYLYQLILSIGDDQFVTHRVGFRQVELKDGLIKVNGKRIVIKGANRHEHHPVHGRTVPYEFMKQDLLLMKTHNINAIRSCHQPSDPRLYDLADEMGFWVMDEADLECHGFETIADAALGPAEREMSFFERQQLTKVDAAKWTSDNPEWHDAYVDRAVQLVYRDKLHPSVIMWSLGNEAFYGRNHVAMAEWIRSYDPTRLIHYEPDLNAEVMDMHSRMYPYMDTIIGFAEDTTKTKPLVLCEYIHAMGTGPGNIKEYLDAFYKYPSLQGGWVWEWANHGLLTKTKDGKEYYGYGGDFGDVPNDGNFVMDGMLDSDHTPNSGLVEYKKALEPVQLVSTFAKTFTIINRYDFATLDGLSCTWSTTSENGKGESGSLEIPKGIQPGSTAELSVPEVTLSGDQETLLNLSFTLKDDSTWEKAGFEVAYLQVPLNSVSPVSQPASNDKSAVSIKKTASSLLVSSGQSEWVVRLASGALTSWKKQGKELIAQPLEPTFFRAPTDNDYPQDGRDWLDRKLDLARIHNISTTHSQNSADGTATITLTQKFAPKVLSWSLDLTTTLTFSPSGSLDFHVRGNPAGINLPKTLPRIGVTLGLPSSFQDISWFGRGPGESYRDMKLSQPVGLHSASSVADLWAAPEYPQECSNRTDTRWVKLASASEGAELTAQFYEPGDRKQRHLFDFMASHYDVMDIYESKHPYELEEKRKEHVILRLDAEHHGLGTGSCGPKTLEQYALKTAPFEFGLLLF</sequence>
<keyword evidence="9" id="KW-1185">Reference proteome</keyword>
<dbReference type="Gene3D" id="3.20.20.80">
    <property type="entry name" value="Glycosidases"/>
    <property type="match status" value="1"/>
</dbReference>
<dbReference type="PANTHER" id="PTHR46323:SF2">
    <property type="entry name" value="BETA-GALACTOSIDASE"/>
    <property type="match status" value="1"/>
</dbReference>
<dbReference type="InterPro" id="IPR050347">
    <property type="entry name" value="Bact_Beta-galactosidase"/>
</dbReference>
<evidence type="ECO:0000256" key="2">
    <source>
        <dbReference type="ARBA" id="ARBA00007401"/>
    </source>
</evidence>
<feature type="domain" description="Beta galactosidase small chain/" evidence="7">
    <location>
        <begin position="748"/>
        <end position="1034"/>
    </location>
</feature>
<dbReference type="RefSeq" id="XP_069233231.1">
    <property type="nucleotide sequence ID" value="XM_069369874.1"/>
</dbReference>